<feature type="compositionally biased region" description="Polar residues" evidence="1">
    <location>
        <begin position="385"/>
        <end position="396"/>
    </location>
</feature>
<dbReference type="SUPFAM" id="SSF50969">
    <property type="entry name" value="YVTN repeat-like/Quinoprotein amine dehydrogenase"/>
    <property type="match status" value="1"/>
</dbReference>
<dbReference type="AlphaFoldDB" id="A0A285JLE4"/>
<sequence length="411" mass="44232">MTSSWLWWRVRLWDPETSAPAGPSLAGPVSAARLRSVRWQGREMLLTGSEDEGVVALWDLDQPVDRAPGHEERIIRISRAEPADVIVSIDDAAVMVARDCADGSVLSRVAVPGFERPHFVQAWSGGAGLAAAFGAGNDHHPDPCLHRVDLPSGELCRPEPDLGVSRIRRALRTRVNGQAVLVTLAGHKRPRVWRADDLEILGEVATEVEFASGFVSATTSDGRPVLAVTTRSDGMLICPLDDLTAPPLVVPAVGDDVAIAAVGSRVVVRRRDGAAPRAWDTSGNLLAAGVRRPSPVTHAAVRSWPQVYVAHADDTVSLVDLEAGRDVGPPLLLPGYEEGRCRGIPWHRPSKMKGRSTALLRAAAQLAMVRVWARAHTASRRHRTQSLSDQSMTVTGGRQPWVKAASRTPSA</sequence>
<accession>A0A285JLE4</accession>
<dbReference type="InterPro" id="IPR011044">
    <property type="entry name" value="Quino_amine_DH_bsu"/>
</dbReference>
<keyword evidence="3" id="KW-1185">Reference proteome</keyword>
<dbReference type="Proteomes" id="UP000219612">
    <property type="component" value="Unassembled WGS sequence"/>
</dbReference>
<organism evidence="2 3">
    <name type="scientific">Paractinoplanes atraurantiacus</name>
    <dbReference type="NCBI Taxonomy" id="1036182"/>
    <lineage>
        <taxon>Bacteria</taxon>
        <taxon>Bacillati</taxon>
        <taxon>Actinomycetota</taxon>
        <taxon>Actinomycetes</taxon>
        <taxon>Micromonosporales</taxon>
        <taxon>Micromonosporaceae</taxon>
        <taxon>Paractinoplanes</taxon>
    </lineage>
</organism>
<evidence type="ECO:0008006" key="4">
    <source>
        <dbReference type="Google" id="ProtNLM"/>
    </source>
</evidence>
<name>A0A285JLE4_9ACTN</name>
<gene>
    <name evidence="2" type="ORF">SAMN05421748_12164</name>
</gene>
<dbReference type="InterPro" id="IPR015943">
    <property type="entry name" value="WD40/YVTN_repeat-like_dom_sf"/>
</dbReference>
<protein>
    <recommendedName>
        <fullName evidence="4">WD40 repeat</fullName>
    </recommendedName>
</protein>
<evidence type="ECO:0000313" key="2">
    <source>
        <dbReference type="EMBL" id="SNY60166.1"/>
    </source>
</evidence>
<reference evidence="2 3" key="1">
    <citation type="submission" date="2017-09" db="EMBL/GenBank/DDBJ databases">
        <authorList>
            <person name="Ehlers B."/>
            <person name="Leendertz F.H."/>
        </authorList>
    </citation>
    <scope>NUCLEOTIDE SEQUENCE [LARGE SCALE GENOMIC DNA]</scope>
    <source>
        <strain evidence="2 3">CGMCC 4.6857</strain>
    </source>
</reference>
<proteinExistence type="predicted"/>
<evidence type="ECO:0000256" key="1">
    <source>
        <dbReference type="SAM" id="MobiDB-lite"/>
    </source>
</evidence>
<dbReference type="Gene3D" id="2.130.10.10">
    <property type="entry name" value="YVTN repeat-like/Quinoprotein amine dehydrogenase"/>
    <property type="match status" value="1"/>
</dbReference>
<evidence type="ECO:0000313" key="3">
    <source>
        <dbReference type="Proteomes" id="UP000219612"/>
    </source>
</evidence>
<dbReference type="EMBL" id="OBDY01000021">
    <property type="protein sequence ID" value="SNY60166.1"/>
    <property type="molecule type" value="Genomic_DNA"/>
</dbReference>
<feature type="region of interest" description="Disordered" evidence="1">
    <location>
        <begin position="378"/>
        <end position="411"/>
    </location>
</feature>